<feature type="region of interest" description="Disordered" evidence="2">
    <location>
        <begin position="91"/>
        <end position="115"/>
    </location>
</feature>
<dbReference type="SMART" id="SM00830">
    <property type="entry name" value="CM_2"/>
    <property type="match status" value="1"/>
</dbReference>
<proteinExistence type="predicted"/>
<dbReference type="RefSeq" id="WP_150438017.1">
    <property type="nucleotide sequence ID" value="NZ_VYKL01000003.1"/>
</dbReference>
<dbReference type="PANTHER" id="PTHR38041:SF1">
    <property type="entry name" value="CHORISMATE MUTASE"/>
    <property type="match status" value="1"/>
</dbReference>
<keyword evidence="1" id="KW-0413">Isomerase</keyword>
<dbReference type="InterPro" id="IPR002701">
    <property type="entry name" value="CM_II_prokaryot"/>
</dbReference>
<sequence>MENINLEDVRNSIDQVDSELMKLLSKRFELTEKVGIYKAANNLMAQDTIRESEKFDKLILLSEKNGLNSEYALKIFRCIMDMAISRHQEIQGGIRGTETSNGQPDVGTGNLTPHS</sequence>
<dbReference type="Pfam" id="PF01817">
    <property type="entry name" value="CM_2"/>
    <property type="match status" value="1"/>
</dbReference>
<evidence type="ECO:0000313" key="4">
    <source>
        <dbReference type="EMBL" id="KAA9032412.1"/>
    </source>
</evidence>
<dbReference type="Proteomes" id="UP000326671">
    <property type="component" value="Unassembled WGS sequence"/>
</dbReference>
<dbReference type="AlphaFoldDB" id="A0A5J5I6L9"/>
<dbReference type="InterPro" id="IPR036979">
    <property type="entry name" value="CM_dom_sf"/>
</dbReference>
<protein>
    <submittedName>
        <fullName evidence="4">Chorismate mutase</fullName>
    </submittedName>
</protein>
<reference evidence="4 5" key="1">
    <citation type="submission" date="2019-09" db="EMBL/GenBank/DDBJ databases">
        <title>Whole genome sequences of isolates from the Mars Exploration Rovers.</title>
        <authorList>
            <person name="Seuylemezian A."/>
            <person name="Vaishampayan P."/>
        </authorList>
    </citation>
    <scope>NUCLEOTIDE SEQUENCE [LARGE SCALE GENOMIC DNA]</scope>
    <source>
        <strain evidence="4 5">MER_TA_151</strain>
    </source>
</reference>
<dbReference type="PANTHER" id="PTHR38041">
    <property type="entry name" value="CHORISMATE MUTASE"/>
    <property type="match status" value="1"/>
</dbReference>
<dbReference type="OrthoDB" id="517480at2"/>
<gene>
    <name evidence="4" type="ORF">F4V44_00455</name>
</gene>
<dbReference type="InterPro" id="IPR036263">
    <property type="entry name" value="Chorismate_II_sf"/>
</dbReference>
<evidence type="ECO:0000256" key="2">
    <source>
        <dbReference type="SAM" id="MobiDB-lite"/>
    </source>
</evidence>
<dbReference type="GO" id="GO:0046417">
    <property type="term" value="P:chorismate metabolic process"/>
    <property type="evidence" value="ECO:0007669"/>
    <property type="project" value="InterPro"/>
</dbReference>
<dbReference type="SUPFAM" id="SSF48600">
    <property type="entry name" value="Chorismate mutase II"/>
    <property type="match status" value="1"/>
</dbReference>
<dbReference type="PROSITE" id="PS51168">
    <property type="entry name" value="CHORISMATE_MUT_2"/>
    <property type="match status" value="1"/>
</dbReference>
<evidence type="ECO:0000313" key="5">
    <source>
        <dbReference type="Proteomes" id="UP000326671"/>
    </source>
</evidence>
<dbReference type="GO" id="GO:0004106">
    <property type="term" value="F:chorismate mutase activity"/>
    <property type="evidence" value="ECO:0007669"/>
    <property type="project" value="InterPro"/>
</dbReference>
<name>A0A5J5I6L9_9BACI</name>
<evidence type="ECO:0000256" key="1">
    <source>
        <dbReference type="ARBA" id="ARBA00023235"/>
    </source>
</evidence>
<organism evidence="4 5">
    <name type="scientific">Niallia endozanthoxylica</name>
    <dbReference type="NCBI Taxonomy" id="2036016"/>
    <lineage>
        <taxon>Bacteria</taxon>
        <taxon>Bacillati</taxon>
        <taxon>Bacillota</taxon>
        <taxon>Bacilli</taxon>
        <taxon>Bacillales</taxon>
        <taxon>Bacillaceae</taxon>
        <taxon>Niallia</taxon>
    </lineage>
</organism>
<dbReference type="EMBL" id="VYKL01000003">
    <property type="protein sequence ID" value="KAA9032412.1"/>
    <property type="molecule type" value="Genomic_DNA"/>
</dbReference>
<comment type="caution">
    <text evidence="4">The sequence shown here is derived from an EMBL/GenBank/DDBJ whole genome shotgun (WGS) entry which is preliminary data.</text>
</comment>
<dbReference type="InterPro" id="IPR051331">
    <property type="entry name" value="Chorismate_mutase-related"/>
</dbReference>
<feature type="domain" description="Chorismate mutase" evidence="3">
    <location>
        <begin position="1"/>
        <end position="91"/>
    </location>
</feature>
<accession>A0A5J5I6L9</accession>
<keyword evidence="5" id="KW-1185">Reference proteome</keyword>
<evidence type="ECO:0000259" key="3">
    <source>
        <dbReference type="PROSITE" id="PS51168"/>
    </source>
</evidence>
<feature type="compositionally biased region" description="Polar residues" evidence="2">
    <location>
        <begin position="97"/>
        <end position="115"/>
    </location>
</feature>
<dbReference type="GO" id="GO:0009697">
    <property type="term" value="P:salicylic acid biosynthetic process"/>
    <property type="evidence" value="ECO:0007669"/>
    <property type="project" value="TreeGrafter"/>
</dbReference>
<dbReference type="Gene3D" id="1.20.59.10">
    <property type="entry name" value="Chorismate mutase"/>
    <property type="match status" value="1"/>
</dbReference>